<dbReference type="RefSeq" id="WP_094325063.1">
    <property type="nucleotide sequence ID" value="NZ_CP022347.1"/>
</dbReference>
<dbReference type="EMBL" id="CP022347">
    <property type="protein sequence ID" value="ASQ30296.1"/>
    <property type="molecule type" value="Genomic_DNA"/>
</dbReference>
<accession>A0A222MXL5</accession>
<evidence type="ECO:0000313" key="1">
    <source>
        <dbReference type="EMBL" id="ASQ30296.1"/>
    </source>
</evidence>
<keyword evidence="2" id="KW-1185">Reference proteome</keyword>
<dbReference type="KEGG" id="cavi:CAV_0630"/>
<evidence type="ECO:0008006" key="3">
    <source>
        <dbReference type="Google" id="ProtNLM"/>
    </source>
</evidence>
<name>A0A222MXL5_9BACT</name>
<evidence type="ECO:0000313" key="2">
    <source>
        <dbReference type="Proteomes" id="UP000201169"/>
    </source>
</evidence>
<dbReference type="Proteomes" id="UP000201169">
    <property type="component" value="Chromosome"/>
</dbReference>
<dbReference type="AlphaFoldDB" id="A0A222MXL5"/>
<protein>
    <recommendedName>
        <fullName evidence="3">Flagellar protein FliL</fullName>
    </recommendedName>
</protein>
<dbReference type="OrthoDB" id="5339555at2"/>
<reference evidence="1 2" key="1">
    <citation type="submission" date="2017-07" db="EMBL/GenBank/DDBJ databases">
        <title>Analysis of two Campylobacter avium genomes and identification of a novel hippuricase gene.</title>
        <authorList>
            <person name="Miller W.G."/>
            <person name="Chapman M.H."/>
            <person name="Yee E."/>
            <person name="Revez J."/>
            <person name="Bono J.L."/>
            <person name="Rossi M."/>
        </authorList>
    </citation>
    <scope>NUCLEOTIDE SEQUENCE [LARGE SCALE GENOMIC DNA]</scope>
    <source>
        <strain evidence="1 2">LMG 24591</strain>
    </source>
</reference>
<proteinExistence type="predicted"/>
<gene>
    <name evidence="1" type="ORF">CAV_0630</name>
</gene>
<sequence>MRILIFLFLSLFFIQAQSFKIEDLRTELYSKEGKNILKKIELSLEFEGENLEQNKLKDATNTVISSFFYEDIFTELGKLRFKQSLSRYIKQKYKIDIKEVYIIKLKGVQKFDIEELKSFLKDYEFKDDKDKKEDKKKDDNLKIDENLSIPKIDEIEDVGKILADENENLSVDEIDPSILEIPSLPENIELQLKDKNLSLKDLNASR</sequence>
<organism evidence="1 2">
    <name type="scientific">Campylobacter avium LMG 24591</name>
    <dbReference type="NCBI Taxonomy" id="522484"/>
    <lineage>
        <taxon>Bacteria</taxon>
        <taxon>Pseudomonadati</taxon>
        <taxon>Campylobacterota</taxon>
        <taxon>Epsilonproteobacteria</taxon>
        <taxon>Campylobacterales</taxon>
        <taxon>Campylobacteraceae</taxon>
        <taxon>Campylobacter</taxon>
    </lineage>
</organism>